<keyword evidence="1" id="KW-0238">DNA-binding</keyword>
<sequence length="543" mass="61984">MGKPRKQRWCANYYPPDPDKTDEDIVNDYIYRYNINKEKFYKLLTNSKKTRRHKSQEKSERNGTIKVKTPPRPQNRFILYRRFKSRSPKFKKRRKEDRKVKLTSKEIAILWKNETEEVKKVFCALERMVKIKHREVYGDDYKYKKKKRGSSISSDNSSTESLPYYQASQSSTDSSNMSLHTLGDSTSSNLNSPNQNTMNDAIPGDSHNHNFTNNTHGDSTSPSLNLPNQNLMIDATSGDYLRSYNYNFTNNTLGDSTSPNLNLPNQNMMNDATSGDYSRSYNHNFTNNTLGDSTSPNLNLPNQNMMNDATSEDYSRSYNHNFTNNTLGDSTSPNLNLPNQNMMNDATSEDYSRSYNHNFTNNTLGDSTSPNLNLPNQNMMNDATFGDSHNHDFINNILGDSTSPNSRLQNPNLMNADAFRDSTPPNLISQNQNTMNDATSGDCPGFTYILEDSTSSSSQNYNLPNYASTLPDLFYDQDNLNNYANSTSPNNDAFGFYTQQSSNFDSTDPFEPDYMVDNTYLYFDFIVRQLLESNLKQSVSGYL</sequence>
<gene>
    <name evidence="4" type="primary">HMG21</name>
</gene>
<reference evidence="4" key="1">
    <citation type="submission" date="2015-06" db="EMBL/GenBank/DDBJ databases">
        <title>Evolution and Diversity of Sexually-Related Genes in an Arbuscular Mycorrhizal Fungi.</title>
        <authorList>
            <person name="Charron P."/>
            <person name="Marton T."/>
            <person name="Corradi N."/>
        </authorList>
    </citation>
    <scope>NUCLEOTIDE SEQUENCE</scope>
    <source>
        <strain evidence="4">A5</strain>
    </source>
</reference>
<dbReference type="SUPFAM" id="SSF47095">
    <property type="entry name" value="HMG-box"/>
    <property type="match status" value="1"/>
</dbReference>
<dbReference type="AlphaFoldDB" id="A0A1B1EW47"/>
<evidence type="ECO:0000259" key="3">
    <source>
        <dbReference type="PROSITE" id="PS50118"/>
    </source>
</evidence>
<dbReference type="EMBL" id="KT212019">
    <property type="protein sequence ID" value="ANQ33043.1"/>
    <property type="molecule type" value="Genomic_DNA"/>
</dbReference>
<accession>A0A1B1EW47</accession>
<dbReference type="GO" id="GO:0005634">
    <property type="term" value="C:nucleus"/>
    <property type="evidence" value="ECO:0007669"/>
    <property type="project" value="UniProtKB-UniRule"/>
</dbReference>
<dbReference type="PROSITE" id="PS50118">
    <property type="entry name" value="HMG_BOX_2"/>
    <property type="match status" value="1"/>
</dbReference>
<organism evidence="4">
    <name type="scientific">Rhizophagus irregularis</name>
    <dbReference type="NCBI Taxonomy" id="588596"/>
    <lineage>
        <taxon>Eukaryota</taxon>
        <taxon>Fungi</taxon>
        <taxon>Fungi incertae sedis</taxon>
        <taxon>Mucoromycota</taxon>
        <taxon>Glomeromycotina</taxon>
        <taxon>Glomeromycetes</taxon>
        <taxon>Glomerales</taxon>
        <taxon>Glomeraceae</taxon>
        <taxon>Rhizophagus</taxon>
    </lineage>
</organism>
<feature type="compositionally biased region" description="Low complexity" evidence="2">
    <location>
        <begin position="150"/>
        <end position="161"/>
    </location>
</feature>
<evidence type="ECO:0000256" key="1">
    <source>
        <dbReference type="PROSITE-ProRule" id="PRU00267"/>
    </source>
</evidence>
<feature type="compositionally biased region" description="Polar residues" evidence="2">
    <location>
        <begin position="166"/>
        <end position="199"/>
    </location>
</feature>
<dbReference type="Gene3D" id="1.10.30.10">
    <property type="entry name" value="High mobility group box domain"/>
    <property type="match status" value="1"/>
</dbReference>
<feature type="compositionally biased region" description="Polar residues" evidence="2">
    <location>
        <begin position="209"/>
        <end position="225"/>
    </location>
</feature>
<name>A0A1B1EW47_9GLOM</name>
<feature type="region of interest" description="Disordered" evidence="2">
    <location>
        <begin position="46"/>
        <end position="71"/>
    </location>
</feature>
<dbReference type="InterPro" id="IPR009071">
    <property type="entry name" value="HMG_box_dom"/>
</dbReference>
<dbReference type="VEuPathDB" id="FungiDB:RhiirFUN_008554"/>
<evidence type="ECO:0000313" key="4">
    <source>
        <dbReference type="EMBL" id="ANQ33043.1"/>
    </source>
</evidence>
<feature type="region of interest" description="Disordered" evidence="2">
    <location>
        <begin position="143"/>
        <end position="225"/>
    </location>
</feature>
<feature type="domain" description="HMG box" evidence="3">
    <location>
        <begin position="70"/>
        <end position="142"/>
    </location>
</feature>
<protein>
    <submittedName>
        <fullName evidence="4">MATA-HMG</fullName>
    </submittedName>
</protein>
<evidence type="ECO:0000256" key="2">
    <source>
        <dbReference type="SAM" id="MobiDB-lite"/>
    </source>
</evidence>
<keyword evidence="1" id="KW-0539">Nucleus</keyword>
<dbReference type="VEuPathDB" id="FungiDB:RhiirA1_450954"/>
<feature type="DNA-binding region" description="HMG box" evidence="1">
    <location>
        <begin position="70"/>
        <end position="142"/>
    </location>
</feature>
<dbReference type="GO" id="GO:0003677">
    <property type="term" value="F:DNA binding"/>
    <property type="evidence" value="ECO:0007669"/>
    <property type="project" value="UniProtKB-UniRule"/>
</dbReference>
<dbReference type="InterPro" id="IPR036910">
    <property type="entry name" value="HMG_box_dom_sf"/>
</dbReference>
<dbReference type="VEuPathDB" id="FungiDB:FUN_008188"/>
<proteinExistence type="predicted"/>